<dbReference type="Gene3D" id="1.20.140.10">
    <property type="entry name" value="Butyryl-CoA Dehydrogenase, subunit A, domain 3"/>
    <property type="match status" value="1"/>
</dbReference>
<dbReference type="Pfam" id="PF00441">
    <property type="entry name" value="Acyl-CoA_dh_1"/>
    <property type="match status" value="1"/>
</dbReference>
<evidence type="ECO:0000259" key="6">
    <source>
        <dbReference type="Pfam" id="PF00441"/>
    </source>
</evidence>
<dbReference type="CDD" id="cd00567">
    <property type="entry name" value="ACAD"/>
    <property type="match status" value="1"/>
</dbReference>
<dbReference type="SUPFAM" id="SSF47203">
    <property type="entry name" value="Acyl-CoA dehydrogenase C-terminal domain-like"/>
    <property type="match status" value="1"/>
</dbReference>
<dbReference type="Gene3D" id="2.40.110.10">
    <property type="entry name" value="Butyryl-CoA Dehydrogenase, subunit A, domain 2"/>
    <property type="match status" value="1"/>
</dbReference>
<protein>
    <submittedName>
        <fullName evidence="9">Acyl-CoA dehydrogenase family protein</fullName>
    </submittedName>
</protein>
<dbReference type="GO" id="GO:0050660">
    <property type="term" value="F:flavin adenine dinucleotide binding"/>
    <property type="evidence" value="ECO:0007669"/>
    <property type="project" value="InterPro"/>
</dbReference>
<gene>
    <name evidence="9" type="ORF">J5O05_20760</name>
</gene>
<dbReference type="KEGG" id="pxi:J5O05_20760"/>
<dbReference type="InterPro" id="IPR006091">
    <property type="entry name" value="Acyl-CoA_Oxase/DH_mid-dom"/>
</dbReference>
<evidence type="ECO:0000256" key="3">
    <source>
        <dbReference type="ARBA" id="ARBA00022630"/>
    </source>
</evidence>
<geneLocation type="plasmid" evidence="9 10">
    <name>unnamed5</name>
</geneLocation>
<dbReference type="InterPro" id="IPR036250">
    <property type="entry name" value="AcylCo_DH-like_C"/>
</dbReference>
<keyword evidence="3 5" id="KW-0285">Flavoprotein</keyword>
<dbReference type="SUPFAM" id="SSF56645">
    <property type="entry name" value="Acyl-CoA dehydrogenase NM domain-like"/>
    <property type="match status" value="1"/>
</dbReference>
<feature type="domain" description="Acyl-CoA oxidase/dehydrogenase middle" evidence="7">
    <location>
        <begin position="125"/>
        <end position="219"/>
    </location>
</feature>
<dbReference type="Pfam" id="PF02770">
    <property type="entry name" value="Acyl-CoA_dh_M"/>
    <property type="match status" value="1"/>
</dbReference>
<dbReference type="RefSeq" id="WP_208844838.1">
    <property type="nucleotide sequence ID" value="NZ_CP072135.1"/>
</dbReference>
<dbReference type="InterPro" id="IPR009100">
    <property type="entry name" value="AcylCoA_DH/oxidase_NM_dom_sf"/>
</dbReference>
<evidence type="ECO:0000313" key="10">
    <source>
        <dbReference type="Proteomes" id="UP000664904"/>
    </source>
</evidence>
<sequence>MDFAITSYQQSLYDSALRFSQEVLDKGAATRLSKHAFDKQLWQKAAEFGFAGLPIDEMYCGSGLNVQNTMLMVEALGKGSRDLGLAFSMCAHLFACVMPLARFGSTYLKQTYLEALSTGGMIAANAATEPTAGSDIYAMAATAKKVDGGYLLNGQKTFITNAPVADVFIVYAKTAPEFGFMGVSCFLVEKSAAGLSVGANHPKDCLSTCPWSDVFFDDVFVPETHLIGSEGAGGAIFHDSMIWEKGCLFALFAGALERIVESTIEYAKERKQFKKRIGHFQSVSNRIIDMKLRLEQCKLMLYRAGWKYDQGLDAEMDIAMSKMLISDYAVQSALDAIQTFGGSAMDREMGIIRQLLDVLPSRTFSGTNDIQREIIARKLGLRSA</sequence>
<dbReference type="AlphaFoldDB" id="A0A975DKI5"/>
<keyword evidence="4 5" id="KW-0274">FAD</keyword>
<dbReference type="InterPro" id="IPR046373">
    <property type="entry name" value="Acyl-CoA_Oxase/DH_mid-dom_sf"/>
</dbReference>
<dbReference type="InterPro" id="IPR013786">
    <property type="entry name" value="AcylCoA_DH/ox_N"/>
</dbReference>
<dbReference type="Gene3D" id="1.10.540.10">
    <property type="entry name" value="Acyl-CoA dehydrogenase/oxidase, N-terminal domain"/>
    <property type="match status" value="1"/>
</dbReference>
<evidence type="ECO:0000256" key="5">
    <source>
        <dbReference type="RuleBase" id="RU362125"/>
    </source>
</evidence>
<keyword evidence="9" id="KW-0614">Plasmid</keyword>
<accession>A0A975DKI5</accession>
<proteinExistence type="inferred from homology"/>
<evidence type="ECO:0000256" key="4">
    <source>
        <dbReference type="ARBA" id="ARBA00022827"/>
    </source>
</evidence>
<dbReference type="Pfam" id="PF02771">
    <property type="entry name" value="Acyl-CoA_dh_N"/>
    <property type="match status" value="1"/>
</dbReference>
<dbReference type="InterPro" id="IPR037069">
    <property type="entry name" value="AcylCoA_DH/ox_N_sf"/>
</dbReference>
<evidence type="ECO:0000313" key="9">
    <source>
        <dbReference type="EMBL" id="QTH73219.1"/>
    </source>
</evidence>
<evidence type="ECO:0000256" key="1">
    <source>
        <dbReference type="ARBA" id="ARBA00001974"/>
    </source>
</evidence>
<dbReference type="PANTHER" id="PTHR43884:SF12">
    <property type="entry name" value="ISOVALERYL-COA DEHYDROGENASE, MITOCHONDRIAL-RELATED"/>
    <property type="match status" value="1"/>
</dbReference>
<evidence type="ECO:0000259" key="7">
    <source>
        <dbReference type="Pfam" id="PF02770"/>
    </source>
</evidence>
<reference evidence="9" key="1">
    <citation type="submission" date="2021-03" db="EMBL/GenBank/DDBJ databases">
        <title>Complete Genome of Pseudoalteromonas xiamenensis STKMTI.2, a new potential marine bacterium producing anti-Vibrio compounds.</title>
        <authorList>
            <person name="Handayani D.P."/>
            <person name="Isnansetyo A."/>
            <person name="Istiqomah I."/>
            <person name="Jumina J."/>
        </authorList>
    </citation>
    <scope>NUCLEOTIDE SEQUENCE</scope>
    <source>
        <strain evidence="9">STKMTI.2</strain>
        <plasmid evidence="9">unnamed5</plasmid>
    </source>
</reference>
<name>A0A975DKI5_9GAMM</name>
<organism evidence="9 10">
    <name type="scientific">Pseudoalteromonas xiamenensis</name>
    <dbReference type="NCBI Taxonomy" id="882626"/>
    <lineage>
        <taxon>Bacteria</taxon>
        <taxon>Pseudomonadati</taxon>
        <taxon>Pseudomonadota</taxon>
        <taxon>Gammaproteobacteria</taxon>
        <taxon>Alteromonadales</taxon>
        <taxon>Pseudoalteromonadaceae</taxon>
        <taxon>Pseudoalteromonas</taxon>
    </lineage>
</organism>
<evidence type="ECO:0000259" key="8">
    <source>
        <dbReference type="Pfam" id="PF02771"/>
    </source>
</evidence>
<keyword evidence="5" id="KW-0560">Oxidoreductase</keyword>
<dbReference type="EMBL" id="CP072135">
    <property type="protein sequence ID" value="QTH73219.1"/>
    <property type="molecule type" value="Genomic_DNA"/>
</dbReference>
<comment type="cofactor">
    <cofactor evidence="1 5">
        <name>FAD</name>
        <dbReference type="ChEBI" id="CHEBI:57692"/>
    </cofactor>
</comment>
<evidence type="ECO:0000256" key="2">
    <source>
        <dbReference type="ARBA" id="ARBA00009347"/>
    </source>
</evidence>
<comment type="similarity">
    <text evidence="2 5">Belongs to the acyl-CoA dehydrogenase family.</text>
</comment>
<dbReference type="PANTHER" id="PTHR43884">
    <property type="entry name" value="ACYL-COA DEHYDROGENASE"/>
    <property type="match status" value="1"/>
</dbReference>
<keyword evidence="10" id="KW-1185">Reference proteome</keyword>
<feature type="domain" description="Acyl-CoA dehydrogenase/oxidase C-terminal" evidence="6">
    <location>
        <begin position="235"/>
        <end position="379"/>
    </location>
</feature>
<dbReference type="InterPro" id="IPR009075">
    <property type="entry name" value="AcylCo_DH/oxidase_C"/>
</dbReference>
<dbReference type="GO" id="GO:0003995">
    <property type="term" value="F:acyl-CoA dehydrogenase activity"/>
    <property type="evidence" value="ECO:0007669"/>
    <property type="project" value="TreeGrafter"/>
</dbReference>
<feature type="domain" description="Acyl-CoA dehydrogenase/oxidase N-terminal" evidence="8">
    <location>
        <begin position="8"/>
        <end position="119"/>
    </location>
</feature>
<dbReference type="Proteomes" id="UP000664904">
    <property type="component" value="Plasmid unnamed5"/>
</dbReference>